<evidence type="ECO:0000313" key="3">
    <source>
        <dbReference type="EMBL" id="KAJ7362916.1"/>
    </source>
</evidence>
<evidence type="ECO:0000256" key="2">
    <source>
        <dbReference type="SAM" id="SignalP"/>
    </source>
</evidence>
<evidence type="ECO:0008006" key="5">
    <source>
        <dbReference type="Google" id="ProtNLM"/>
    </source>
</evidence>
<feature type="chain" id="PRO_5041947168" description="Secreted protein" evidence="2">
    <location>
        <begin position="19"/>
        <end position="85"/>
    </location>
</feature>
<evidence type="ECO:0000313" key="4">
    <source>
        <dbReference type="Proteomes" id="UP001218218"/>
    </source>
</evidence>
<dbReference type="Proteomes" id="UP001218218">
    <property type="component" value="Unassembled WGS sequence"/>
</dbReference>
<name>A0AAD7AMT5_9AGAR</name>
<dbReference type="AlphaFoldDB" id="A0AAD7AMT5"/>
<keyword evidence="2" id="KW-0732">Signal</keyword>
<evidence type="ECO:0000256" key="1">
    <source>
        <dbReference type="SAM" id="MobiDB-lite"/>
    </source>
</evidence>
<comment type="caution">
    <text evidence="3">The sequence shown here is derived from an EMBL/GenBank/DDBJ whole genome shotgun (WGS) entry which is preliminary data.</text>
</comment>
<feature type="region of interest" description="Disordered" evidence="1">
    <location>
        <begin position="56"/>
        <end position="85"/>
    </location>
</feature>
<sequence>MPTCHLMLVLSILELCISIPLNFPIHILHPTPTLYQVELSRARIVSSRRDQIRRLPAPCGPITPPRSIETQNAPQAPLVPRAPTC</sequence>
<gene>
    <name evidence="3" type="ORF">DFH08DRAFT_841673</name>
</gene>
<accession>A0AAD7AMT5</accession>
<reference evidence="3" key="1">
    <citation type="submission" date="2023-03" db="EMBL/GenBank/DDBJ databases">
        <title>Massive genome expansion in bonnet fungi (Mycena s.s.) driven by repeated elements and novel gene families across ecological guilds.</title>
        <authorList>
            <consortium name="Lawrence Berkeley National Laboratory"/>
            <person name="Harder C.B."/>
            <person name="Miyauchi S."/>
            <person name="Viragh M."/>
            <person name="Kuo A."/>
            <person name="Thoen E."/>
            <person name="Andreopoulos B."/>
            <person name="Lu D."/>
            <person name="Skrede I."/>
            <person name="Drula E."/>
            <person name="Henrissat B."/>
            <person name="Morin E."/>
            <person name="Kohler A."/>
            <person name="Barry K."/>
            <person name="LaButti K."/>
            <person name="Morin E."/>
            <person name="Salamov A."/>
            <person name="Lipzen A."/>
            <person name="Mereny Z."/>
            <person name="Hegedus B."/>
            <person name="Baldrian P."/>
            <person name="Stursova M."/>
            <person name="Weitz H."/>
            <person name="Taylor A."/>
            <person name="Grigoriev I.V."/>
            <person name="Nagy L.G."/>
            <person name="Martin F."/>
            <person name="Kauserud H."/>
        </authorList>
    </citation>
    <scope>NUCLEOTIDE SEQUENCE</scope>
    <source>
        <strain evidence="3">CBHHK002</strain>
    </source>
</reference>
<dbReference type="EMBL" id="JARIHO010000004">
    <property type="protein sequence ID" value="KAJ7362916.1"/>
    <property type="molecule type" value="Genomic_DNA"/>
</dbReference>
<protein>
    <recommendedName>
        <fullName evidence="5">Secreted protein</fullName>
    </recommendedName>
</protein>
<organism evidence="3 4">
    <name type="scientific">Mycena albidolilacea</name>
    <dbReference type="NCBI Taxonomy" id="1033008"/>
    <lineage>
        <taxon>Eukaryota</taxon>
        <taxon>Fungi</taxon>
        <taxon>Dikarya</taxon>
        <taxon>Basidiomycota</taxon>
        <taxon>Agaricomycotina</taxon>
        <taxon>Agaricomycetes</taxon>
        <taxon>Agaricomycetidae</taxon>
        <taxon>Agaricales</taxon>
        <taxon>Marasmiineae</taxon>
        <taxon>Mycenaceae</taxon>
        <taxon>Mycena</taxon>
    </lineage>
</organism>
<feature type="signal peptide" evidence="2">
    <location>
        <begin position="1"/>
        <end position="18"/>
    </location>
</feature>
<proteinExistence type="predicted"/>
<keyword evidence="4" id="KW-1185">Reference proteome</keyword>